<protein>
    <submittedName>
        <fullName evidence="2">Uu.00g112190.m01.CDS01</fullName>
    </submittedName>
</protein>
<evidence type="ECO:0000256" key="1">
    <source>
        <dbReference type="SAM" id="MobiDB-lite"/>
    </source>
</evidence>
<dbReference type="EMBL" id="CAUWAG010000006">
    <property type="protein sequence ID" value="CAJ2503825.1"/>
    <property type="molecule type" value="Genomic_DNA"/>
</dbReference>
<keyword evidence="3" id="KW-1185">Reference proteome</keyword>
<dbReference type="Proteomes" id="UP001295740">
    <property type="component" value="Unassembled WGS sequence"/>
</dbReference>
<comment type="caution">
    <text evidence="2">The sequence shown here is derived from an EMBL/GenBank/DDBJ whole genome shotgun (WGS) entry which is preliminary data.</text>
</comment>
<evidence type="ECO:0000313" key="2">
    <source>
        <dbReference type="EMBL" id="CAJ2503825.1"/>
    </source>
</evidence>
<dbReference type="AlphaFoldDB" id="A0AAI8YGF9"/>
<feature type="region of interest" description="Disordered" evidence="1">
    <location>
        <begin position="128"/>
        <end position="147"/>
    </location>
</feature>
<accession>A0AAI8YGF9</accession>
<gene>
    <name evidence="2" type="ORF">KHLLAP_LOCUS4293</name>
</gene>
<sequence length="157" mass="17723">MFGEECHVVDSSSVLAIDHRDTVAWASFSLAIRSHIIQVNRTSVPGTIYPGNSHHWHTTGDSTNDRQRRLREDWKGSHSHYAASEYMEGGFKYYGSSADIGWADYEFKDNRDLEGQFAYPGDINAESWHLSDSTETPAAATELPEFSKLPAELRKEI</sequence>
<proteinExistence type="predicted"/>
<organism evidence="2 3">
    <name type="scientific">Anthostomella pinea</name>
    <dbReference type="NCBI Taxonomy" id="933095"/>
    <lineage>
        <taxon>Eukaryota</taxon>
        <taxon>Fungi</taxon>
        <taxon>Dikarya</taxon>
        <taxon>Ascomycota</taxon>
        <taxon>Pezizomycotina</taxon>
        <taxon>Sordariomycetes</taxon>
        <taxon>Xylariomycetidae</taxon>
        <taxon>Xylariales</taxon>
        <taxon>Xylariaceae</taxon>
        <taxon>Anthostomella</taxon>
    </lineage>
</organism>
<reference evidence="2" key="1">
    <citation type="submission" date="2023-10" db="EMBL/GenBank/DDBJ databases">
        <authorList>
            <person name="Hackl T."/>
        </authorList>
    </citation>
    <scope>NUCLEOTIDE SEQUENCE</scope>
</reference>
<evidence type="ECO:0000313" key="3">
    <source>
        <dbReference type="Proteomes" id="UP001295740"/>
    </source>
</evidence>
<name>A0AAI8YGF9_9PEZI</name>